<dbReference type="PRINTS" id="PR00081">
    <property type="entry name" value="GDHRDH"/>
</dbReference>
<dbReference type="EMBL" id="JOKZ01000525">
    <property type="protein sequence ID" value="KKO97651.1"/>
    <property type="molecule type" value="Genomic_DNA"/>
</dbReference>
<dbReference type="PANTHER" id="PTHR24320:SF282">
    <property type="entry name" value="WW DOMAIN-CONTAINING OXIDOREDUCTASE"/>
    <property type="match status" value="1"/>
</dbReference>
<accession>A0A0F9ZAS5</accession>
<reference evidence="5" key="1">
    <citation type="journal article" date="2015" name="Genome Announc.">
        <title>Draft whole-genome sequence of the biocontrol agent Trichoderma harzianum T6776.</title>
        <authorList>
            <person name="Baroncelli R."/>
            <person name="Piaggeschi G."/>
            <person name="Fiorini L."/>
            <person name="Bertolini E."/>
            <person name="Zapparata A."/>
            <person name="Pe M.E."/>
            <person name="Sarrocco S."/>
            <person name="Vannacci G."/>
        </authorList>
    </citation>
    <scope>NUCLEOTIDE SEQUENCE [LARGE SCALE GENOMIC DNA]</scope>
    <source>
        <strain evidence="5">T6776</strain>
    </source>
</reference>
<dbReference type="Pfam" id="PF00106">
    <property type="entry name" value="adh_short"/>
    <property type="match status" value="1"/>
</dbReference>
<evidence type="ECO:0000256" key="2">
    <source>
        <dbReference type="ARBA" id="ARBA00022857"/>
    </source>
</evidence>
<evidence type="ECO:0000313" key="4">
    <source>
        <dbReference type="EMBL" id="KKO97651.1"/>
    </source>
</evidence>
<dbReference type="SUPFAM" id="SSF51735">
    <property type="entry name" value="NAD(P)-binding Rossmann-fold domains"/>
    <property type="match status" value="1"/>
</dbReference>
<dbReference type="OMA" id="TQLWCTV"/>
<keyword evidence="3" id="KW-0560">Oxidoreductase</keyword>
<evidence type="ECO:0000313" key="5">
    <source>
        <dbReference type="Proteomes" id="UP000034112"/>
    </source>
</evidence>
<comment type="caution">
    <text evidence="4">The sequence shown here is derived from an EMBL/GenBank/DDBJ whole genome shotgun (WGS) entry which is preliminary data.</text>
</comment>
<comment type="similarity">
    <text evidence="1">Belongs to the short-chain dehydrogenases/reductases (SDR) family.</text>
</comment>
<gene>
    <name evidence="4" type="ORF">THAR02_10246</name>
</gene>
<organism evidence="4 5">
    <name type="scientific">Trichoderma harzianum</name>
    <name type="common">Hypocrea lixii</name>
    <dbReference type="NCBI Taxonomy" id="5544"/>
    <lineage>
        <taxon>Eukaryota</taxon>
        <taxon>Fungi</taxon>
        <taxon>Dikarya</taxon>
        <taxon>Ascomycota</taxon>
        <taxon>Pezizomycotina</taxon>
        <taxon>Sordariomycetes</taxon>
        <taxon>Hypocreomycetidae</taxon>
        <taxon>Hypocreales</taxon>
        <taxon>Hypocreaceae</taxon>
        <taxon>Trichoderma</taxon>
    </lineage>
</organism>
<evidence type="ECO:0000256" key="1">
    <source>
        <dbReference type="ARBA" id="ARBA00006484"/>
    </source>
</evidence>
<name>A0A0F9ZAS5_TRIHA</name>
<proteinExistence type="inferred from homology"/>
<keyword evidence="2" id="KW-0521">NADP</keyword>
<dbReference type="InterPro" id="IPR036291">
    <property type="entry name" value="NAD(P)-bd_dom_sf"/>
</dbReference>
<sequence length="314" mass="33961">MGGFNPERDIPSLSGKICLVTGANSGLGEAAVTAFAQHGPKKIYLAARSQTRAEEAIERIKATSAAARSANIEFLELDLAFLESVKKAAARINAEADRLDILHLNAGVASVPASLTKEGYEVHFGTNYLGHALLTQLLLPKLLETAALPNADVRIISVSSSYHRLEGTSDGISFNKLKTTMDGTGGVVLYAQATLAKVLFARELARRYPNITTLSMHPGIVRTEIWKGKKDASLLMRTFLRPLVSLIGVAPEEGVKTQLWCTVSKDVKNGAYYEPIGKANMRGKFTEDDELAGELWSWTDKELLAHGAPGWVKA</sequence>
<dbReference type="InterPro" id="IPR002347">
    <property type="entry name" value="SDR_fam"/>
</dbReference>
<protein>
    <submittedName>
        <fullName evidence="4">Short-chain dehydrogenase/reductase</fullName>
    </submittedName>
</protein>
<dbReference type="GO" id="GO:0016491">
    <property type="term" value="F:oxidoreductase activity"/>
    <property type="evidence" value="ECO:0007669"/>
    <property type="project" value="UniProtKB-KW"/>
</dbReference>
<dbReference type="PANTHER" id="PTHR24320">
    <property type="entry name" value="RETINOL DEHYDROGENASE"/>
    <property type="match status" value="1"/>
</dbReference>
<dbReference type="Gene3D" id="3.40.50.720">
    <property type="entry name" value="NAD(P)-binding Rossmann-like Domain"/>
    <property type="match status" value="1"/>
</dbReference>
<evidence type="ECO:0000256" key="3">
    <source>
        <dbReference type="ARBA" id="ARBA00023002"/>
    </source>
</evidence>
<dbReference type="Proteomes" id="UP000034112">
    <property type="component" value="Unassembled WGS sequence"/>
</dbReference>
<dbReference type="OrthoDB" id="191139at2759"/>
<dbReference type="AlphaFoldDB" id="A0A0F9ZAS5"/>